<accession>A0A2K8SIV6</accession>
<dbReference type="AlphaFoldDB" id="A0A2K8SIV6"/>
<dbReference type="GO" id="GO:0006355">
    <property type="term" value="P:regulation of DNA-templated transcription"/>
    <property type="evidence" value="ECO:0007669"/>
    <property type="project" value="InterPro"/>
</dbReference>
<gene>
    <name evidence="1" type="ORF">COO91_01249</name>
</gene>
<protein>
    <submittedName>
        <fullName evidence="1">Molybdopterin-binding protein</fullName>
    </submittedName>
</protein>
<evidence type="ECO:0000313" key="1">
    <source>
        <dbReference type="EMBL" id="AUB35371.1"/>
    </source>
</evidence>
<organism evidence="1 2">
    <name type="scientific">Nostoc flagelliforme CCNUN1</name>
    <dbReference type="NCBI Taxonomy" id="2038116"/>
    <lineage>
        <taxon>Bacteria</taxon>
        <taxon>Bacillati</taxon>
        <taxon>Cyanobacteriota</taxon>
        <taxon>Cyanophyceae</taxon>
        <taxon>Nostocales</taxon>
        <taxon>Nostocaceae</taxon>
        <taxon>Nostoc</taxon>
    </lineage>
</organism>
<sequence>MTMGRKNAANLTIQFSLEEKIILEEYCEKMQRTKSDVIREMVRKLKKYLDSSQSL</sequence>
<evidence type="ECO:0000313" key="2">
    <source>
        <dbReference type="Proteomes" id="UP000232003"/>
    </source>
</evidence>
<dbReference type="Proteomes" id="UP000232003">
    <property type="component" value="Chromosome"/>
</dbReference>
<reference evidence="1 2" key="1">
    <citation type="submission" date="2017-11" db="EMBL/GenBank/DDBJ databases">
        <title>Complete genome of a free-living desiccation-tolerant cyanobacterium and its photosynthetic adaptation to extreme terrestrial habitat.</title>
        <authorList>
            <person name="Shang J."/>
        </authorList>
    </citation>
    <scope>NUCLEOTIDE SEQUENCE [LARGE SCALE GENOMIC DNA]</scope>
    <source>
        <strain evidence="1 2">CCNUN1</strain>
    </source>
</reference>
<dbReference type="RefSeq" id="WP_404824189.1">
    <property type="nucleotide sequence ID" value="NZ_CAWNNC010000001.1"/>
</dbReference>
<dbReference type="EMBL" id="CP024785">
    <property type="protein sequence ID" value="AUB35371.1"/>
    <property type="molecule type" value="Genomic_DNA"/>
</dbReference>
<proteinExistence type="predicted"/>
<name>A0A2K8SIV6_9NOSO</name>
<keyword evidence="2" id="KW-1185">Reference proteome</keyword>
<dbReference type="KEGG" id="nfl:COO91_01249"/>